<organism evidence="6 7">
    <name type="scientific">Kwoniella heveanensis BCC8398</name>
    <dbReference type="NCBI Taxonomy" id="1296120"/>
    <lineage>
        <taxon>Eukaryota</taxon>
        <taxon>Fungi</taxon>
        <taxon>Dikarya</taxon>
        <taxon>Basidiomycota</taxon>
        <taxon>Agaricomycotina</taxon>
        <taxon>Tremellomycetes</taxon>
        <taxon>Tremellales</taxon>
        <taxon>Cryptococcaceae</taxon>
        <taxon>Kwoniella</taxon>
    </lineage>
</organism>
<dbReference type="GO" id="GO:0008168">
    <property type="term" value="F:methyltransferase activity"/>
    <property type="evidence" value="ECO:0007669"/>
    <property type="project" value="UniProtKB-KW"/>
</dbReference>
<keyword evidence="3" id="KW-0949">S-adenosyl-L-methionine</keyword>
<dbReference type="PROSITE" id="PS01184">
    <property type="entry name" value="UBIE_2"/>
    <property type="match status" value="1"/>
</dbReference>
<feature type="compositionally biased region" description="Polar residues" evidence="4">
    <location>
        <begin position="155"/>
        <end position="167"/>
    </location>
</feature>
<dbReference type="Proteomes" id="UP000092666">
    <property type="component" value="Unassembled WGS sequence"/>
</dbReference>
<keyword evidence="1" id="KW-0489">Methyltransferase</keyword>
<dbReference type="InterPro" id="IPR023576">
    <property type="entry name" value="UbiE/COQ5_MeTrFase_CS"/>
</dbReference>
<dbReference type="InterPro" id="IPR029063">
    <property type="entry name" value="SAM-dependent_MTases_sf"/>
</dbReference>
<evidence type="ECO:0000256" key="2">
    <source>
        <dbReference type="ARBA" id="ARBA00022679"/>
    </source>
</evidence>
<reference evidence="6 7" key="1">
    <citation type="submission" date="2013-07" db="EMBL/GenBank/DDBJ databases">
        <title>The Genome Sequence of Cryptococcus heveanensis BCC8398.</title>
        <authorList>
            <consortium name="The Broad Institute Genome Sequencing Platform"/>
            <person name="Cuomo C."/>
            <person name="Litvintseva A."/>
            <person name="Chen Y."/>
            <person name="Heitman J."/>
            <person name="Sun S."/>
            <person name="Springer D."/>
            <person name="Dromer F."/>
            <person name="Young S.K."/>
            <person name="Zeng Q."/>
            <person name="Gargeya S."/>
            <person name="Fitzgerald M."/>
            <person name="Abouelleil A."/>
            <person name="Alvarado L."/>
            <person name="Berlin A.M."/>
            <person name="Chapman S.B."/>
            <person name="Dewar J."/>
            <person name="Goldberg J."/>
            <person name="Griggs A."/>
            <person name="Gujja S."/>
            <person name="Hansen M."/>
            <person name="Howarth C."/>
            <person name="Imamovic A."/>
            <person name="Larimer J."/>
            <person name="McCowan C."/>
            <person name="Murphy C."/>
            <person name="Pearson M."/>
            <person name="Priest M."/>
            <person name="Roberts A."/>
            <person name="Saif S."/>
            <person name="Shea T."/>
            <person name="Sykes S."/>
            <person name="Wortman J."/>
            <person name="Nusbaum C."/>
            <person name="Birren B."/>
        </authorList>
    </citation>
    <scope>NUCLEOTIDE SEQUENCE [LARGE SCALE GENOMIC DNA]</scope>
    <source>
        <strain evidence="6 7">BCC8398</strain>
    </source>
</reference>
<feature type="compositionally biased region" description="Polar residues" evidence="4">
    <location>
        <begin position="229"/>
        <end position="238"/>
    </location>
</feature>
<evidence type="ECO:0000256" key="1">
    <source>
        <dbReference type="ARBA" id="ARBA00022603"/>
    </source>
</evidence>
<dbReference type="EMBL" id="KV700155">
    <property type="protein sequence ID" value="OCF30333.1"/>
    <property type="molecule type" value="Genomic_DNA"/>
</dbReference>
<dbReference type="AlphaFoldDB" id="A0A1B9GH21"/>
<evidence type="ECO:0000313" key="6">
    <source>
        <dbReference type="EMBL" id="OCF30333.1"/>
    </source>
</evidence>
<dbReference type="PANTHER" id="PTHR43591">
    <property type="entry name" value="METHYLTRANSFERASE"/>
    <property type="match status" value="1"/>
</dbReference>
<keyword evidence="7" id="KW-1185">Reference proteome</keyword>
<dbReference type="STRING" id="1296120.A0A1B9GH21"/>
<dbReference type="PANTHER" id="PTHR43591:SF24">
    <property type="entry name" value="2-METHOXY-6-POLYPRENYL-1,4-BENZOQUINOL METHYLASE, MITOCHONDRIAL"/>
    <property type="match status" value="1"/>
</dbReference>
<evidence type="ECO:0000256" key="3">
    <source>
        <dbReference type="ARBA" id="ARBA00022691"/>
    </source>
</evidence>
<feature type="compositionally biased region" description="Basic and acidic residues" evidence="4">
    <location>
        <begin position="71"/>
        <end position="85"/>
    </location>
</feature>
<feature type="region of interest" description="Disordered" evidence="4">
    <location>
        <begin position="726"/>
        <end position="749"/>
    </location>
</feature>
<feature type="region of interest" description="Disordered" evidence="4">
    <location>
        <begin position="155"/>
        <end position="342"/>
    </location>
</feature>
<dbReference type="SUPFAM" id="SSF53335">
    <property type="entry name" value="S-adenosyl-L-methionine-dependent methyltransferases"/>
    <property type="match status" value="1"/>
</dbReference>
<dbReference type="InterPro" id="IPR041698">
    <property type="entry name" value="Methyltransf_25"/>
</dbReference>
<gene>
    <name evidence="6" type="ORF">I316_08022</name>
</gene>
<evidence type="ECO:0000313" key="7">
    <source>
        <dbReference type="Proteomes" id="UP000092666"/>
    </source>
</evidence>
<dbReference type="CDD" id="cd02440">
    <property type="entry name" value="AdoMet_MTases"/>
    <property type="match status" value="1"/>
</dbReference>
<feature type="compositionally biased region" description="Basic and acidic residues" evidence="4">
    <location>
        <begin position="200"/>
        <end position="215"/>
    </location>
</feature>
<proteinExistence type="predicted"/>
<feature type="domain" description="Methyltransferase" evidence="5">
    <location>
        <begin position="485"/>
        <end position="601"/>
    </location>
</feature>
<feature type="compositionally biased region" description="Polar residues" evidence="4">
    <location>
        <begin position="285"/>
        <end position="305"/>
    </location>
</feature>
<evidence type="ECO:0000256" key="4">
    <source>
        <dbReference type="SAM" id="MobiDB-lite"/>
    </source>
</evidence>
<keyword evidence="2" id="KW-0808">Transferase</keyword>
<feature type="region of interest" description="Disordered" evidence="4">
    <location>
        <begin position="38"/>
        <end position="104"/>
    </location>
</feature>
<dbReference type="OrthoDB" id="2013972at2759"/>
<evidence type="ECO:0000259" key="5">
    <source>
        <dbReference type="Pfam" id="PF13649"/>
    </source>
</evidence>
<dbReference type="Pfam" id="PF13649">
    <property type="entry name" value="Methyltransf_25"/>
    <property type="match status" value="1"/>
</dbReference>
<accession>A0A1B9GH21</accession>
<reference evidence="7" key="2">
    <citation type="submission" date="2013-12" db="EMBL/GenBank/DDBJ databases">
        <title>Evolution of pathogenesis and genome organization in the Tremellales.</title>
        <authorList>
            <person name="Cuomo C."/>
            <person name="Litvintseva A."/>
            <person name="Heitman J."/>
            <person name="Chen Y."/>
            <person name="Sun S."/>
            <person name="Springer D."/>
            <person name="Dromer F."/>
            <person name="Young S."/>
            <person name="Zeng Q."/>
            <person name="Chapman S."/>
            <person name="Gujja S."/>
            <person name="Saif S."/>
            <person name="Birren B."/>
        </authorList>
    </citation>
    <scope>NUCLEOTIDE SEQUENCE [LARGE SCALE GENOMIC DNA]</scope>
    <source>
        <strain evidence="7">BCC8398</strain>
    </source>
</reference>
<sequence length="763" mass="83264">MDLALPSIASLLFVPSQPPQEHLLSMSKEVKTTRKTLPFTPTRLAPPPPLPLLADIPDTDNSPPRTSEQTQEDRHTVKGRLDHRPVTPLDFFGSSNPDTDKTTMTQDRRGLRVDPHASARVSVDLGRPAVDTSIKGIPQGWDDDPTIPLALQSRPTAPPSGNHQQTIPLPRSTGGLNQSTPLRMGPFRETRTKLSSFSGKMRDGLREKDKDKDLVKPGSTLKLHKGSVRLTQRSSSMNPGLITKRRPTSPSHGTHNPTHSVYSESSFNTHGTGNTSGSIPPVPPSAQTESTEASTDFSHLFTPSPTAAHEPDYPASIGSGRSVSSRDRVMGIKNDPTPVPPAGMKTFVKPNVADVLPFAAGHPFAAWSAPNADETALSTQVPGDQGNRARGGSIPMMDSMFMDGGKDQTTSPVSLEGWKEAPRSRAGLPGKKVWVDAKGEEIATAYRVGWEREVIDLEARLHETMYDIAGERHTFVEVSEPPQAVLDLGTGAGFWPVSMALQWPQSTFIGMDLVPCQVDLSLLASAERTARSTSDGQAKGLGVWESVEQRITWQRGNFLDELPFDTGVFDLVHLRFVNLGVPETKWFDLLEEATRVLKRGGKLEIVETSYRLPGTASVSLRNSFASMILADMVHSLPLLPLQFNLPSIDSLKGNSGRPTFERAFKGDPPGALHDAVTVWVKSALEYKGTSIVKNISGGKKGLQGIGERVKKELMWADKRKWAFDEQDESVKENTSSKRECKSAGDQGHKEDEVGVWVWVLTKK</sequence>
<dbReference type="Gene3D" id="3.40.50.150">
    <property type="entry name" value="Vaccinia Virus protein VP39"/>
    <property type="match status" value="1"/>
</dbReference>
<name>A0A1B9GH21_9TREE</name>
<dbReference type="GO" id="GO:0032259">
    <property type="term" value="P:methylation"/>
    <property type="evidence" value="ECO:0007669"/>
    <property type="project" value="UniProtKB-KW"/>
</dbReference>
<protein>
    <recommendedName>
        <fullName evidence="5">Methyltransferase domain-containing protein</fullName>
    </recommendedName>
</protein>
<feature type="compositionally biased region" description="Polar residues" evidence="4">
    <location>
        <begin position="248"/>
        <end position="278"/>
    </location>
</feature>